<dbReference type="Proteomes" id="UP001239111">
    <property type="component" value="Chromosome 2"/>
</dbReference>
<dbReference type="EMBL" id="CM056742">
    <property type="protein sequence ID" value="KAJ8676451.1"/>
    <property type="molecule type" value="Genomic_DNA"/>
</dbReference>
<protein>
    <submittedName>
        <fullName evidence="1">Uncharacterized protein</fullName>
    </submittedName>
</protein>
<keyword evidence="2" id="KW-1185">Reference proteome</keyword>
<organism evidence="1 2">
    <name type="scientific">Eretmocerus hayati</name>
    <dbReference type="NCBI Taxonomy" id="131215"/>
    <lineage>
        <taxon>Eukaryota</taxon>
        <taxon>Metazoa</taxon>
        <taxon>Ecdysozoa</taxon>
        <taxon>Arthropoda</taxon>
        <taxon>Hexapoda</taxon>
        <taxon>Insecta</taxon>
        <taxon>Pterygota</taxon>
        <taxon>Neoptera</taxon>
        <taxon>Endopterygota</taxon>
        <taxon>Hymenoptera</taxon>
        <taxon>Apocrita</taxon>
        <taxon>Proctotrupomorpha</taxon>
        <taxon>Chalcidoidea</taxon>
        <taxon>Aphelinidae</taxon>
        <taxon>Aphelininae</taxon>
        <taxon>Eretmocerus</taxon>
    </lineage>
</organism>
<accession>A0ACC2P0U4</accession>
<comment type="caution">
    <text evidence="1">The sequence shown here is derived from an EMBL/GenBank/DDBJ whole genome shotgun (WGS) entry which is preliminary data.</text>
</comment>
<proteinExistence type="predicted"/>
<reference evidence="1" key="1">
    <citation type="submission" date="2023-04" db="EMBL/GenBank/DDBJ databases">
        <title>A chromosome-level genome assembly of the parasitoid wasp Eretmocerus hayati.</title>
        <authorList>
            <person name="Zhong Y."/>
            <person name="Liu S."/>
            <person name="Liu Y."/>
        </authorList>
    </citation>
    <scope>NUCLEOTIDE SEQUENCE</scope>
    <source>
        <strain evidence="1">ZJU_SS_LIU_2023</strain>
    </source>
</reference>
<evidence type="ECO:0000313" key="2">
    <source>
        <dbReference type="Proteomes" id="UP001239111"/>
    </source>
</evidence>
<name>A0ACC2P0U4_9HYME</name>
<gene>
    <name evidence="1" type="ORF">QAD02_012238</name>
</gene>
<sequence length="1208" mass="138972">MHELPVQYPPCFFNPLCTCSKGVPDLGIVTCFNVPMPRIPVPINSSKVFMLQLENNGLRYIQPQFLMNTGLYKLQIKHNPLSDIPDEAFLGLERSLWELDLSHNQIVRVPSKSYRHLQKLRLLDLTGNQISHIAADNWRGLENSLHTLRLGRNYIDRLPADAFLGLAFLEYLDLRENSLTDIDPSVFRDGMAHLTHLYLNDNQLSTIPYSQLSHLKRLKVLDLSYNRITRMRHPQHDADTKGISMGLDILRMDYNQIDQLPPGSFEMFQKINRTYLNGNPIQTIDEGAFRNTRIRELYFTDCDLYEIDSPDFKGLEGSLEFLDFSGNNLTSLPDHIFQDYDFLRTIIFRENLIDTFNPMLNFSSKKAQVFSGFQYSLYHLDLSGKRNGIVTLQDLRQMRNLRTLSLSRKHGNTLSDSDFLEYGMDIKELHMTQSNLQTIKSHAFKHVRGIKLLDFSENEISSIEDDAFLEVGNSLITLKLAHGLSHGLHDLPHKPFKALTNLQHLDLANNRLRSMHDTSFHFLKRIKRIELQDNEIDSIQKGTFQGDIHSSLEDLNFGYNHISTLATHTFVDLPTVLTIIIEDNRISNIERRAFMNMNRLKYINLRGNKIKSFPDEAFQNLPDLEFLDLAYNDLTEFDFAAFDQVGTLSSFRVNASHNEIHRLTGVFGSLPHLQWLDLSHNDLTEIDFDCFKETKNLQVLIFSYNSIMDIPAEAFRSLKKLRIVDLSHNRLRSLADNLFQDAHIESLDLSHNQFMRLPIKMMSMPAAASLSILDLSWNYLSGVHNTDAIFRLRSLTWLDLSYNRLVRLDDGVFSDLPLLSYLDLSHNKQLILEPRGRTFAGLEESLLFLGLSNISLLSVPELPFHRLQRLHLAHNELASVPAEMASNLTSLHLLDLSHNDLTVVPLITHALPNLRMFNIAHNPITIITNTSFLGIADSLELLDIRALSLSTFEAGALCKAQKLRTLLCTSYTGLKHFNFPNMLEHNHGLRHLFIDVRNETTLEKEMKGRFPQKLYNFTFSGKALKSLHSDILKGMRNPHLHFGLYNTSVSNVPRDMFAHADCVRNITVELRNSDVRTLHNPSNSYKPAVPGRRFLLRLRARGSHLSCDCDIGWIEMWQRKHRQYEEDRCNSHTELNNYEREGGNEYDCWDNGWDDDLRETFCVNKNNQSVAEALKSDLECGWSSADSLNRLSKFFIMFMALLLSVSVN</sequence>
<evidence type="ECO:0000313" key="1">
    <source>
        <dbReference type="EMBL" id="KAJ8676451.1"/>
    </source>
</evidence>